<keyword evidence="2" id="KW-1185">Reference proteome</keyword>
<dbReference type="RefSeq" id="WP_089889116.1">
    <property type="nucleotide sequence ID" value="NZ_FNGV01000005.1"/>
</dbReference>
<protein>
    <submittedName>
        <fullName evidence="1">Starch-binding associating with outer membrane</fullName>
    </submittedName>
</protein>
<dbReference type="AlphaFoldDB" id="A0A1G9QIY8"/>
<evidence type="ECO:0000313" key="2">
    <source>
        <dbReference type="Proteomes" id="UP000199440"/>
    </source>
</evidence>
<accession>A0A1G9QIY8</accession>
<dbReference type="Proteomes" id="UP000199440">
    <property type="component" value="Unassembled WGS sequence"/>
</dbReference>
<evidence type="ECO:0000313" key="1">
    <source>
        <dbReference type="EMBL" id="SDM11024.1"/>
    </source>
</evidence>
<dbReference type="STRING" id="192904.SAMN04488514_10566"/>
<name>A0A1G9QIY8_9FLAO</name>
<dbReference type="PROSITE" id="PS51257">
    <property type="entry name" value="PROKAR_LIPOPROTEIN"/>
    <property type="match status" value="1"/>
</dbReference>
<dbReference type="SUPFAM" id="SSF48452">
    <property type="entry name" value="TPR-like"/>
    <property type="match status" value="1"/>
</dbReference>
<proteinExistence type="predicted"/>
<dbReference type="Gene3D" id="1.25.40.390">
    <property type="match status" value="1"/>
</dbReference>
<gene>
    <name evidence="1" type="ORF">SAMN04488514_10566</name>
</gene>
<dbReference type="InterPro" id="IPR011990">
    <property type="entry name" value="TPR-like_helical_dom_sf"/>
</dbReference>
<reference evidence="1 2" key="1">
    <citation type="submission" date="2016-10" db="EMBL/GenBank/DDBJ databases">
        <authorList>
            <person name="de Groot N.N."/>
        </authorList>
    </citation>
    <scope>NUCLEOTIDE SEQUENCE [LARGE SCALE GENOMIC DNA]</scope>
    <source>
        <strain evidence="1 2">DSM 19886</strain>
    </source>
</reference>
<sequence>MQNTKHIFISFLSLLFLTTGCTEDFDKLNENPNAPQNVDPQFLLTNIISVAADRNAYEQGFRLSNYLAQFAASVEFERIDRYEMGSNSSYWNTIFRLLSDIRSMQTLETSNEAYVAVGDIMASYLYSQLTDLWGDVPYSEAVKALDGQFTAKYDTQEAIYTDPENGILTVLESAATRLENTASSIQGDVMFDNDLNKWVRFANSLRLRYLLRISNRLTDFSEIQALADDGKLIASNADNAVVPYLGSAPNQWPMSTASLGLYQEHRMTKTVDSVLSLWNDPRVTVLYKPTQTSLANNTPIYKGLLNGQTRETISAEGIDLNDVSLFGSIFRDVPDGVNAQFMQYAEVQFALAEAVEKNYIAGDAATYYQNGIAASFEYYDVALPDDYFTREAIALNGADNLNKILSQKWLSLIGVGHEAWFNIRRTGVPRLKAGPDNLNEGKYPVRYLYPESEQATNKVNYTEAVDRIGGDNINSKAWWEKE</sequence>
<organism evidence="1 2">
    <name type="scientific">Kriegella aquimaris</name>
    <dbReference type="NCBI Taxonomy" id="192904"/>
    <lineage>
        <taxon>Bacteria</taxon>
        <taxon>Pseudomonadati</taxon>
        <taxon>Bacteroidota</taxon>
        <taxon>Flavobacteriia</taxon>
        <taxon>Flavobacteriales</taxon>
        <taxon>Flavobacteriaceae</taxon>
        <taxon>Kriegella</taxon>
    </lineage>
</organism>
<dbReference type="Pfam" id="PF12771">
    <property type="entry name" value="SusD-like_2"/>
    <property type="match status" value="1"/>
</dbReference>
<dbReference type="EMBL" id="FNGV01000005">
    <property type="protein sequence ID" value="SDM11024.1"/>
    <property type="molecule type" value="Genomic_DNA"/>
</dbReference>
<dbReference type="OrthoDB" id="725917at2"/>
<dbReference type="InterPro" id="IPR041662">
    <property type="entry name" value="SusD-like_2"/>
</dbReference>